<evidence type="ECO:0000256" key="7">
    <source>
        <dbReference type="ARBA" id="ARBA00022840"/>
    </source>
</evidence>
<dbReference type="AlphaFoldDB" id="A0A4Z0ZPA6"/>
<evidence type="ECO:0000256" key="9">
    <source>
        <dbReference type="SAM" id="Coils"/>
    </source>
</evidence>
<dbReference type="SUPFAM" id="SSF55874">
    <property type="entry name" value="ATPase domain of HSP90 chaperone/DNA topoisomerase II/histidine kinase"/>
    <property type="match status" value="1"/>
</dbReference>
<dbReference type="SMART" id="SM00387">
    <property type="entry name" value="HATPase_c"/>
    <property type="match status" value="1"/>
</dbReference>
<evidence type="ECO:0000313" key="12">
    <source>
        <dbReference type="Proteomes" id="UP000297567"/>
    </source>
</evidence>
<evidence type="ECO:0000259" key="10">
    <source>
        <dbReference type="PROSITE" id="PS50109"/>
    </source>
</evidence>
<dbReference type="Gene3D" id="1.10.287.130">
    <property type="match status" value="1"/>
</dbReference>
<keyword evidence="8" id="KW-0902">Two-component regulatory system</keyword>
<dbReference type="CDD" id="cd00130">
    <property type="entry name" value="PAS"/>
    <property type="match status" value="1"/>
</dbReference>
<dbReference type="EMBL" id="RQGH01000039">
    <property type="protein sequence ID" value="TGL57776.1"/>
    <property type="molecule type" value="Genomic_DNA"/>
</dbReference>
<dbReference type="GO" id="GO:0005524">
    <property type="term" value="F:ATP binding"/>
    <property type="evidence" value="ECO:0007669"/>
    <property type="project" value="UniProtKB-KW"/>
</dbReference>
<keyword evidence="4" id="KW-0808">Transferase</keyword>
<dbReference type="PANTHER" id="PTHR43065:SF10">
    <property type="entry name" value="PEROXIDE STRESS-ACTIVATED HISTIDINE KINASE MAK3"/>
    <property type="match status" value="1"/>
</dbReference>
<dbReference type="PRINTS" id="PR00344">
    <property type="entry name" value="BCTRLSENSOR"/>
</dbReference>
<dbReference type="InterPro" id="IPR005467">
    <property type="entry name" value="His_kinase_dom"/>
</dbReference>
<dbReference type="Gene3D" id="3.30.450.20">
    <property type="entry name" value="PAS domain"/>
    <property type="match status" value="2"/>
</dbReference>
<evidence type="ECO:0000256" key="5">
    <source>
        <dbReference type="ARBA" id="ARBA00022741"/>
    </source>
</evidence>
<sequence length="526" mass="60548">MPSRYNGFNNLSIGMQIVDEEMRYYFLNDSLLKQIQMEREQIIGKAMVDVFPGIENTEIFKSIQTCFATSENQFVINEFEYPDGSRKVYKLDLERVEEGVLILSTDISATKEYDVFLKNENVVLKDNTKKLQNLLRKVLDSSLNGVQYFRSIRNSNHEIIDFEYVFSNKVASEIIQIEEKDVIGKRLLEVLPGHKDILEGYGKSLFELYAEVVESGQNKSLLFKFTSDGIDAWFSNNSVKLEDGFVVTFSVVTELVNKTSQLEEINKNLEEKVRNAIREQHIKEEALIQQSKLAAMGDMISAIAHQWRQPLTSISYGIMTLNEIFTNLPFHVEESEKVEYEEVYTQIEKEIEFLTQTIEDFRKFYSPNSKNENFSVTDVIHSSFHFLDHEIKINNIRKEINLPIDSTITAYGNPNQLRQVFLILIDNSIDSFKNKEIEDKTISFSVTHFDSEFIEIEVSDNAGGIPQELVHKIFEPYFTTKGPTSGTGMGLYISKLIIEKTFEGSIRASNEKNGAKFILRIKNGER</sequence>
<dbReference type="InterPro" id="IPR013656">
    <property type="entry name" value="PAS_4"/>
</dbReference>
<evidence type="ECO:0000256" key="3">
    <source>
        <dbReference type="ARBA" id="ARBA00022553"/>
    </source>
</evidence>
<organism evidence="11 12">
    <name type="scientific">Leptospira jelokensis</name>
    <dbReference type="NCBI Taxonomy" id="2484931"/>
    <lineage>
        <taxon>Bacteria</taxon>
        <taxon>Pseudomonadati</taxon>
        <taxon>Spirochaetota</taxon>
        <taxon>Spirochaetia</taxon>
        <taxon>Leptospirales</taxon>
        <taxon>Leptospiraceae</taxon>
        <taxon>Leptospira</taxon>
    </lineage>
</organism>
<evidence type="ECO:0000313" key="11">
    <source>
        <dbReference type="EMBL" id="TGL57776.1"/>
    </source>
</evidence>
<name>A0A4Z0ZPA6_9LEPT</name>
<evidence type="ECO:0000256" key="4">
    <source>
        <dbReference type="ARBA" id="ARBA00022679"/>
    </source>
</evidence>
<dbReference type="Pfam" id="PF08448">
    <property type="entry name" value="PAS_4"/>
    <property type="match status" value="1"/>
</dbReference>
<reference evidence="11" key="1">
    <citation type="journal article" date="2019" name="PLoS Negl. Trop. Dis.">
        <title>Revisiting the worldwide diversity of Leptospira species in the environment.</title>
        <authorList>
            <person name="Vincent A.T."/>
            <person name="Schiettekatte O."/>
            <person name="Bourhy P."/>
            <person name="Veyrier F.J."/>
            <person name="Picardeau M."/>
        </authorList>
    </citation>
    <scope>NUCLEOTIDE SEQUENCE [LARGE SCALE GENOMIC DNA]</scope>
    <source>
        <strain evidence="11">201702451</strain>
    </source>
</reference>
<keyword evidence="5" id="KW-0547">Nucleotide-binding</keyword>
<dbReference type="RefSeq" id="WP_135645274.1">
    <property type="nucleotide sequence ID" value="NZ_RQGH01000039.1"/>
</dbReference>
<dbReference type="InterPro" id="IPR003594">
    <property type="entry name" value="HATPase_dom"/>
</dbReference>
<evidence type="ECO:0000256" key="6">
    <source>
        <dbReference type="ARBA" id="ARBA00022777"/>
    </source>
</evidence>
<keyword evidence="9" id="KW-0175">Coiled coil</keyword>
<evidence type="ECO:0000256" key="1">
    <source>
        <dbReference type="ARBA" id="ARBA00000085"/>
    </source>
</evidence>
<dbReference type="PANTHER" id="PTHR43065">
    <property type="entry name" value="SENSOR HISTIDINE KINASE"/>
    <property type="match status" value="1"/>
</dbReference>
<dbReference type="SUPFAM" id="SSF55785">
    <property type="entry name" value="PYP-like sensor domain (PAS domain)"/>
    <property type="match status" value="1"/>
</dbReference>
<dbReference type="EC" id="2.7.13.3" evidence="2"/>
<dbReference type="InterPro" id="IPR000014">
    <property type="entry name" value="PAS"/>
</dbReference>
<evidence type="ECO:0000256" key="8">
    <source>
        <dbReference type="ARBA" id="ARBA00023012"/>
    </source>
</evidence>
<keyword evidence="3" id="KW-0597">Phosphoprotein</keyword>
<dbReference type="InterPro" id="IPR035965">
    <property type="entry name" value="PAS-like_dom_sf"/>
</dbReference>
<evidence type="ECO:0000256" key="2">
    <source>
        <dbReference type="ARBA" id="ARBA00012438"/>
    </source>
</evidence>
<dbReference type="CDD" id="cd00075">
    <property type="entry name" value="HATPase"/>
    <property type="match status" value="1"/>
</dbReference>
<dbReference type="InterPro" id="IPR036097">
    <property type="entry name" value="HisK_dim/P_sf"/>
</dbReference>
<keyword evidence="6 11" id="KW-0418">Kinase</keyword>
<dbReference type="InterPro" id="IPR004358">
    <property type="entry name" value="Sig_transdc_His_kin-like_C"/>
</dbReference>
<feature type="coiled-coil region" evidence="9">
    <location>
        <begin position="252"/>
        <end position="286"/>
    </location>
</feature>
<keyword evidence="12" id="KW-1185">Reference proteome</keyword>
<proteinExistence type="predicted"/>
<protein>
    <recommendedName>
        <fullName evidence="2">histidine kinase</fullName>
        <ecNumber evidence="2">2.7.13.3</ecNumber>
    </recommendedName>
</protein>
<keyword evidence="7" id="KW-0067">ATP-binding</keyword>
<dbReference type="SUPFAM" id="SSF47384">
    <property type="entry name" value="Homodimeric domain of signal transducing histidine kinase"/>
    <property type="match status" value="1"/>
</dbReference>
<gene>
    <name evidence="11" type="ORF">EHQ62_17635</name>
</gene>
<dbReference type="Pfam" id="PF02518">
    <property type="entry name" value="HATPase_c"/>
    <property type="match status" value="1"/>
</dbReference>
<dbReference type="InterPro" id="IPR036890">
    <property type="entry name" value="HATPase_C_sf"/>
</dbReference>
<feature type="domain" description="Histidine kinase" evidence="10">
    <location>
        <begin position="302"/>
        <end position="525"/>
    </location>
</feature>
<dbReference type="Gene3D" id="3.30.565.10">
    <property type="entry name" value="Histidine kinase-like ATPase, C-terminal domain"/>
    <property type="match status" value="1"/>
</dbReference>
<dbReference type="Proteomes" id="UP000297567">
    <property type="component" value="Unassembled WGS sequence"/>
</dbReference>
<accession>A0A4Z0ZPA6</accession>
<comment type="catalytic activity">
    <reaction evidence="1">
        <text>ATP + protein L-histidine = ADP + protein N-phospho-L-histidine.</text>
        <dbReference type="EC" id="2.7.13.3"/>
    </reaction>
</comment>
<dbReference type="PROSITE" id="PS50109">
    <property type="entry name" value="HIS_KIN"/>
    <property type="match status" value="1"/>
</dbReference>
<comment type="caution">
    <text evidence="11">The sequence shown here is derived from an EMBL/GenBank/DDBJ whole genome shotgun (WGS) entry which is preliminary data.</text>
</comment>
<dbReference type="GO" id="GO:0000155">
    <property type="term" value="F:phosphorelay sensor kinase activity"/>
    <property type="evidence" value="ECO:0007669"/>
    <property type="project" value="InterPro"/>
</dbReference>